<comment type="caution">
    <text evidence="2">The sequence shown here is derived from an EMBL/GenBank/DDBJ whole genome shotgun (WGS) entry which is preliminary data.</text>
</comment>
<protein>
    <submittedName>
        <fullName evidence="2">Uncharacterized protein</fullName>
    </submittedName>
</protein>
<dbReference type="AlphaFoldDB" id="A0A8J5V6H8"/>
<name>A0A8J5V6H8_ZIZPA</name>
<feature type="compositionally biased region" description="Basic and acidic residues" evidence="1">
    <location>
        <begin position="68"/>
        <end position="89"/>
    </location>
</feature>
<evidence type="ECO:0000313" key="3">
    <source>
        <dbReference type="Proteomes" id="UP000729402"/>
    </source>
</evidence>
<accession>A0A8J5V6H8</accession>
<reference evidence="2" key="1">
    <citation type="journal article" date="2021" name="bioRxiv">
        <title>Whole Genome Assembly and Annotation of Northern Wild Rice, Zizania palustris L., Supports a Whole Genome Duplication in the Zizania Genus.</title>
        <authorList>
            <person name="Haas M."/>
            <person name="Kono T."/>
            <person name="Macchietto M."/>
            <person name="Millas R."/>
            <person name="McGilp L."/>
            <person name="Shao M."/>
            <person name="Duquette J."/>
            <person name="Hirsch C.N."/>
            <person name="Kimball J."/>
        </authorList>
    </citation>
    <scope>NUCLEOTIDE SEQUENCE</scope>
    <source>
        <tissue evidence="2">Fresh leaf tissue</tissue>
    </source>
</reference>
<proteinExistence type="predicted"/>
<reference evidence="2" key="2">
    <citation type="submission" date="2021-02" db="EMBL/GenBank/DDBJ databases">
        <authorList>
            <person name="Kimball J.A."/>
            <person name="Haas M.W."/>
            <person name="Macchietto M."/>
            <person name="Kono T."/>
            <person name="Duquette J."/>
            <person name="Shao M."/>
        </authorList>
    </citation>
    <scope>NUCLEOTIDE SEQUENCE</scope>
    <source>
        <tissue evidence="2">Fresh leaf tissue</tissue>
    </source>
</reference>
<sequence length="140" mass="14512">MLRGYGEATRVASAIDIGVPGPSSSAAVGRLPVIGGPGSSSACGGQVPIPWAVEVFLDRAPSFSPDEGDGHESDGRKKGKEPENKEFHESSGSSLVKKDGSALNKGKQQDDLERNDDSEDGSEDDVSVTPPDSLLSSDWG</sequence>
<dbReference type="Proteomes" id="UP000729402">
    <property type="component" value="Unassembled WGS sequence"/>
</dbReference>
<evidence type="ECO:0000313" key="2">
    <source>
        <dbReference type="EMBL" id="KAG8052065.1"/>
    </source>
</evidence>
<gene>
    <name evidence="2" type="ORF">GUJ93_ZPchr0001g31533</name>
</gene>
<feature type="region of interest" description="Disordered" evidence="1">
    <location>
        <begin position="60"/>
        <end position="140"/>
    </location>
</feature>
<feature type="compositionally biased region" description="Acidic residues" evidence="1">
    <location>
        <begin position="113"/>
        <end position="126"/>
    </location>
</feature>
<dbReference type="EMBL" id="JAAALK010000288">
    <property type="protein sequence ID" value="KAG8052065.1"/>
    <property type="molecule type" value="Genomic_DNA"/>
</dbReference>
<keyword evidence="3" id="KW-1185">Reference proteome</keyword>
<evidence type="ECO:0000256" key="1">
    <source>
        <dbReference type="SAM" id="MobiDB-lite"/>
    </source>
</evidence>
<organism evidence="2 3">
    <name type="scientific">Zizania palustris</name>
    <name type="common">Northern wild rice</name>
    <dbReference type="NCBI Taxonomy" id="103762"/>
    <lineage>
        <taxon>Eukaryota</taxon>
        <taxon>Viridiplantae</taxon>
        <taxon>Streptophyta</taxon>
        <taxon>Embryophyta</taxon>
        <taxon>Tracheophyta</taxon>
        <taxon>Spermatophyta</taxon>
        <taxon>Magnoliopsida</taxon>
        <taxon>Liliopsida</taxon>
        <taxon>Poales</taxon>
        <taxon>Poaceae</taxon>
        <taxon>BOP clade</taxon>
        <taxon>Oryzoideae</taxon>
        <taxon>Oryzeae</taxon>
        <taxon>Zizaniinae</taxon>
        <taxon>Zizania</taxon>
    </lineage>
</organism>